<evidence type="ECO:0000313" key="1">
    <source>
        <dbReference type="EMBL" id="GAA0716865.1"/>
    </source>
</evidence>
<dbReference type="EMBL" id="BAAAGE010000001">
    <property type="protein sequence ID" value="GAA0716865.1"/>
    <property type="molecule type" value="Genomic_DNA"/>
</dbReference>
<evidence type="ECO:0000313" key="2">
    <source>
        <dbReference type="Proteomes" id="UP001501758"/>
    </source>
</evidence>
<accession>A0ABP3TS69</accession>
<keyword evidence="2" id="KW-1185">Reference proteome</keyword>
<dbReference type="Proteomes" id="UP001501758">
    <property type="component" value="Unassembled WGS sequence"/>
</dbReference>
<dbReference type="RefSeq" id="WP_343911550.1">
    <property type="nucleotide sequence ID" value="NZ_BAAAGE010000001.1"/>
</dbReference>
<comment type="caution">
    <text evidence="1">The sequence shown here is derived from an EMBL/GenBank/DDBJ whole genome shotgun (WGS) entry which is preliminary data.</text>
</comment>
<organism evidence="1 2">
    <name type="scientific">Aquimarina litoralis</name>
    <dbReference type="NCBI Taxonomy" id="584605"/>
    <lineage>
        <taxon>Bacteria</taxon>
        <taxon>Pseudomonadati</taxon>
        <taxon>Bacteroidota</taxon>
        <taxon>Flavobacteriia</taxon>
        <taxon>Flavobacteriales</taxon>
        <taxon>Flavobacteriaceae</taxon>
        <taxon>Aquimarina</taxon>
    </lineage>
</organism>
<protein>
    <submittedName>
        <fullName evidence="1">Uncharacterized protein</fullName>
    </submittedName>
</protein>
<reference evidence="2" key="1">
    <citation type="journal article" date="2019" name="Int. J. Syst. Evol. Microbiol.">
        <title>The Global Catalogue of Microorganisms (GCM) 10K type strain sequencing project: providing services to taxonomists for standard genome sequencing and annotation.</title>
        <authorList>
            <consortium name="The Broad Institute Genomics Platform"/>
            <consortium name="The Broad Institute Genome Sequencing Center for Infectious Disease"/>
            <person name="Wu L."/>
            <person name="Ma J."/>
        </authorList>
    </citation>
    <scope>NUCLEOTIDE SEQUENCE [LARGE SCALE GENOMIC DNA]</scope>
    <source>
        <strain evidence="2">JCM 15974</strain>
    </source>
</reference>
<proteinExistence type="predicted"/>
<gene>
    <name evidence="1" type="ORF">GCM10009430_13010</name>
</gene>
<name>A0ABP3TS69_9FLAO</name>
<sequence>MNGYRSVPAVEKEDIKFLRFPNQEVLRDKKDKYCRSINVERAMRLGNLEHEKVKIIFADDQGAKKVETTIWGVTEKAVILKQSTIIPLRRIISVN</sequence>